<feature type="domain" description="Nuclease associated modular" evidence="2">
    <location>
        <begin position="67"/>
        <end position="83"/>
    </location>
</feature>
<dbReference type="Pfam" id="PF07460">
    <property type="entry name" value="NUMOD3"/>
    <property type="match status" value="5"/>
</dbReference>
<dbReference type="GO" id="GO:0003677">
    <property type="term" value="F:DNA binding"/>
    <property type="evidence" value="ECO:0007669"/>
    <property type="project" value="InterPro"/>
</dbReference>
<dbReference type="SMART" id="SM00496">
    <property type="entry name" value="IENR2"/>
    <property type="match status" value="5"/>
</dbReference>
<dbReference type="InterPro" id="IPR003611">
    <property type="entry name" value="NUMOD3"/>
</dbReference>
<evidence type="ECO:0000259" key="2">
    <source>
        <dbReference type="SMART" id="SM00496"/>
    </source>
</evidence>
<dbReference type="Proteomes" id="UP000295680">
    <property type="component" value="Unassembled WGS sequence"/>
</dbReference>
<comment type="caution">
    <text evidence="3">The sequence shown here is derived from an EMBL/GenBank/DDBJ whole genome shotgun (WGS) entry which is preliminary data.</text>
</comment>
<proteinExistence type="predicted"/>
<protein>
    <submittedName>
        <fullName evidence="3">NUMOD3 motif-containing protein</fullName>
    </submittedName>
</protein>
<dbReference type="SUPFAM" id="SSF64496">
    <property type="entry name" value="DNA-binding domain of intron-encoded endonucleases"/>
    <property type="match status" value="1"/>
</dbReference>
<dbReference type="AlphaFoldDB" id="A0A4R2JC69"/>
<gene>
    <name evidence="3" type="ORF">EV192_106610</name>
</gene>
<feature type="domain" description="Nuclease associated modular" evidence="2">
    <location>
        <begin position="113"/>
        <end position="129"/>
    </location>
</feature>
<accession>A0A4R2JC69</accession>
<feature type="domain" description="Nuclease associated modular" evidence="2">
    <location>
        <begin position="91"/>
        <end position="107"/>
    </location>
</feature>
<evidence type="ECO:0000313" key="4">
    <source>
        <dbReference type="Proteomes" id="UP000295680"/>
    </source>
</evidence>
<feature type="region of interest" description="Disordered" evidence="1">
    <location>
        <begin position="1"/>
        <end position="22"/>
    </location>
</feature>
<reference evidence="3 4" key="1">
    <citation type="submission" date="2019-03" db="EMBL/GenBank/DDBJ databases">
        <title>Genomic Encyclopedia of Type Strains, Phase IV (KMG-IV): sequencing the most valuable type-strain genomes for metagenomic binning, comparative biology and taxonomic classification.</title>
        <authorList>
            <person name="Goeker M."/>
        </authorList>
    </citation>
    <scope>NUCLEOTIDE SEQUENCE [LARGE SCALE GENOMIC DNA]</scope>
    <source>
        <strain evidence="3 4">DSM 45934</strain>
    </source>
</reference>
<dbReference type="OrthoDB" id="9950775at2"/>
<evidence type="ECO:0000256" key="1">
    <source>
        <dbReference type="SAM" id="MobiDB-lite"/>
    </source>
</evidence>
<dbReference type="RefSeq" id="WP_132120937.1">
    <property type="nucleotide sequence ID" value="NZ_SLWS01000006.1"/>
</dbReference>
<organism evidence="3 4">
    <name type="scientific">Actinocrispum wychmicini</name>
    <dbReference type="NCBI Taxonomy" id="1213861"/>
    <lineage>
        <taxon>Bacteria</taxon>
        <taxon>Bacillati</taxon>
        <taxon>Actinomycetota</taxon>
        <taxon>Actinomycetes</taxon>
        <taxon>Pseudonocardiales</taxon>
        <taxon>Pseudonocardiaceae</taxon>
        <taxon>Actinocrispum</taxon>
    </lineage>
</organism>
<sequence length="207" mass="22523">MARAHHLAVHKAQKATKTKTTIHRRHGNITRKLRGHLRVRGVKFHRVRHPEWLPGVHPHGVVRVVAGHRTMSAATKAKIAAALKGKPNPHPGRPLSAAARAKISAKLKGKQHPGHPLSASARAKISAKLKGKHHPGHPLSAATKAKISAKLKGKHHPGRKGVHHKGHPVTAATRAKISAALKGRKHPHRPAHPHARVAHRIQQHRRG</sequence>
<feature type="domain" description="Nuclease associated modular" evidence="2">
    <location>
        <begin position="135"/>
        <end position="151"/>
    </location>
</feature>
<feature type="region of interest" description="Disordered" evidence="1">
    <location>
        <begin position="185"/>
        <end position="207"/>
    </location>
</feature>
<dbReference type="EMBL" id="SLWS01000006">
    <property type="protein sequence ID" value="TCO57133.1"/>
    <property type="molecule type" value="Genomic_DNA"/>
</dbReference>
<feature type="domain" description="Nuclease associated modular" evidence="2">
    <location>
        <begin position="165"/>
        <end position="181"/>
    </location>
</feature>
<evidence type="ECO:0000313" key="3">
    <source>
        <dbReference type="EMBL" id="TCO57133.1"/>
    </source>
</evidence>
<name>A0A4R2JC69_9PSEU</name>
<keyword evidence="4" id="KW-1185">Reference proteome</keyword>